<gene>
    <name evidence="1" type="ORF">CC1G_13273</name>
</gene>
<dbReference type="VEuPathDB" id="FungiDB:CC1G_13273"/>
<sequence length="84" mass="9898">MKEEMIRKRDLSGYDKLWYTQPRPSLACAHCKQKFKGTEIRPHLKKEHSIEQPGDNDVVEYLFGDRSFNRPYRFIDVSGGASFF</sequence>
<dbReference type="Proteomes" id="UP000001861">
    <property type="component" value="Unassembled WGS sequence"/>
</dbReference>
<organism evidence="1 2">
    <name type="scientific">Coprinopsis cinerea (strain Okayama-7 / 130 / ATCC MYA-4618 / FGSC 9003)</name>
    <name type="common">Inky cap fungus</name>
    <name type="synonym">Hormographiella aspergillata</name>
    <dbReference type="NCBI Taxonomy" id="240176"/>
    <lineage>
        <taxon>Eukaryota</taxon>
        <taxon>Fungi</taxon>
        <taxon>Dikarya</taxon>
        <taxon>Basidiomycota</taxon>
        <taxon>Agaricomycotina</taxon>
        <taxon>Agaricomycetes</taxon>
        <taxon>Agaricomycetidae</taxon>
        <taxon>Agaricales</taxon>
        <taxon>Agaricineae</taxon>
        <taxon>Psathyrellaceae</taxon>
        <taxon>Coprinopsis</taxon>
    </lineage>
</organism>
<name>A8PIA2_COPC7</name>
<dbReference type="EMBL" id="AACS02000028">
    <property type="protein sequence ID" value="EAU80279.2"/>
    <property type="molecule type" value="Genomic_DNA"/>
</dbReference>
<keyword evidence="2" id="KW-1185">Reference proteome</keyword>
<dbReference type="InParanoid" id="A8PIA2"/>
<dbReference type="HOGENOM" id="CLU_2527376_0_0_1"/>
<dbReference type="GeneID" id="6018245"/>
<proteinExistence type="predicted"/>
<comment type="caution">
    <text evidence="1">The sequence shown here is derived from an EMBL/GenBank/DDBJ whole genome shotgun (WGS) entry which is preliminary data.</text>
</comment>
<dbReference type="AlphaFoldDB" id="A8PIA2"/>
<reference evidence="1 2" key="1">
    <citation type="journal article" date="2010" name="Proc. Natl. Acad. Sci. U.S.A.">
        <title>Insights into evolution of multicellular fungi from the assembled chromosomes of the mushroom Coprinopsis cinerea (Coprinus cinereus).</title>
        <authorList>
            <person name="Stajich J.E."/>
            <person name="Wilke S.K."/>
            <person name="Ahren D."/>
            <person name="Au C.H."/>
            <person name="Birren B.W."/>
            <person name="Borodovsky M."/>
            <person name="Burns C."/>
            <person name="Canback B."/>
            <person name="Casselton L.A."/>
            <person name="Cheng C.K."/>
            <person name="Deng J."/>
            <person name="Dietrich F.S."/>
            <person name="Fargo D.C."/>
            <person name="Farman M.L."/>
            <person name="Gathman A.C."/>
            <person name="Goldberg J."/>
            <person name="Guigo R."/>
            <person name="Hoegger P.J."/>
            <person name="Hooker J.B."/>
            <person name="Huggins A."/>
            <person name="James T.Y."/>
            <person name="Kamada T."/>
            <person name="Kilaru S."/>
            <person name="Kodira C."/>
            <person name="Kues U."/>
            <person name="Kupfer D."/>
            <person name="Kwan H.S."/>
            <person name="Lomsadze A."/>
            <person name="Li W."/>
            <person name="Lilly W.W."/>
            <person name="Ma L.J."/>
            <person name="Mackey A.J."/>
            <person name="Manning G."/>
            <person name="Martin F."/>
            <person name="Muraguchi H."/>
            <person name="Natvig D.O."/>
            <person name="Palmerini H."/>
            <person name="Ramesh M.A."/>
            <person name="Rehmeyer C.J."/>
            <person name="Roe B.A."/>
            <person name="Shenoy N."/>
            <person name="Stanke M."/>
            <person name="Ter-Hovhannisyan V."/>
            <person name="Tunlid A."/>
            <person name="Velagapudi R."/>
            <person name="Vision T.J."/>
            <person name="Zeng Q."/>
            <person name="Zolan M.E."/>
            <person name="Pukkila P.J."/>
        </authorList>
    </citation>
    <scope>NUCLEOTIDE SEQUENCE [LARGE SCALE GENOMIC DNA]</scope>
    <source>
        <strain evidence="2">Okayama-7 / 130 / ATCC MYA-4618 / FGSC 9003</strain>
    </source>
</reference>
<dbReference type="RefSeq" id="XP_001841541.2">
    <property type="nucleotide sequence ID" value="XM_001841489.2"/>
</dbReference>
<accession>A8PIA2</accession>
<protein>
    <submittedName>
        <fullName evidence="1">Uncharacterized protein</fullName>
    </submittedName>
</protein>
<evidence type="ECO:0000313" key="2">
    <source>
        <dbReference type="Proteomes" id="UP000001861"/>
    </source>
</evidence>
<dbReference type="KEGG" id="cci:CC1G_13273"/>
<evidence type="ECO:0000313" key="1">
    <source>
        <dbReference type="EMBL" id="EAU80279.2"/>
    </source>
</evidence>